<dbReference type="InterPro" id="IPR006176">
    <property type="entry name" value="3-OHacyl-CoA_DH_NAD-bd"/>
</dbReference>
<dbReference type="InterPro" id="IPR008927">
    <property type="entry name" value="6-PGluconate_DH-like_C_sf"/>
</dbReference>
<evidence type="ECO:0000256" key="3">
    <source>
        <dbReference type="ARBA" id="ARBA00009463"/>
    </source>
</evidence>
<keyword evidence="8" id="KW-0443">Lipid metabolism</keyword>
<dbReference type="PANTHER" id="PTHR43561">
    <property type="match status" value="1"/>
</dbReference>
<dbReference type="InterPro" id="IPR006108">
    <property type="entry name" value="3HC_DH_C"/>
</dbReference>
<keyword evidence="5" id="KW-0276">Fatty acid metabolism</keyword>
<comment type="similarity">
    <text evidence="3">Belongs to the 3-hydroxyacyl-CoA dehydrogenase family.</text>
</comment>
<keyword evidence="7" id="KW-0520">NAD</keyword>
<evidence type="ECO:0000256" key="8">
    <source>
        <dbReference type="ARBA" id="ARBA00023098"/>
    </source>
</evidence>
<evidence type="ECO:0000256" key="5">
    <source>
        <dbReference type="ARBA" id="ARBA00022832"/>
    </source>
</evidence>
<dbReference type="AlphaFoldDB" id="A0A7R8WW91"/>
<keyword evidence="9" id="KW-0496">Mitochondrion</keyword>
<comment type="pathway">
    <text evidence="2">Lipid metabolism; fatty acid beta-oxidation.</text>
</comment>
<sequence length="322" mass="35484">MICLDNKRRIHVGATARNKSNGSGATMVVIKRVSIIGSGYMGSGIGMASSRGGYLVTLMDIHADALTKALRRIRARLQEVYVDEEDKIQEVLQRIRTTTSLEEAVKDADLVIEAVTEKLGIKQQLFKLLDTLSSSNTILASNTSSLTITEIAAEVSERRKTQCGGLHFFNPISLTDIVEVVPIAETSNETLDLLMSYVKGIGKKILKCKDTPGFIVNRVFVAYTGQTFQMLERGDATIEDINTAATFVRKMPEGAFARWDNIGLDVVLCVLENLHERLPEGDIYKPTTFLRELVAQGKLGRKTGEGFYKYDVSEDGDVPAMI</sequence>
<dbReference type="EMBL" id="OB678781">
    <property type="protein sequence ID" value="CAD7236398.1"/>
    <property type="molecule type" value="Genomic_DNA"/>
</dbReference>
<dbReference type="PIRSF" id="PIRSF000105">
    <property type="entry name" value="HCDH"/>
    <property type="match status" value="1"/>
</dbReference>
<dbReference type="Gene3D" id="1.10.1040.10">
    <property type="entry name" value="N-(1-d-carboxylethyl)-l-norvaline Dehydrogenase, domain 2"/>
    <property type="match status" value="1"/>
</dbReference>
<dbReference type="Pfam" id="PF02737">
    <property type="entry name" value="3HCDH_N"/>
    <property type="match status" value="1"/>
</dbReference>
<proteinExistence type="inferred from homology"/>
<dbReference type="Pfam" id="PF00725">
    <property type="entry name" value="3HCDH"/>
    <property type="match status" value="1"/>
</dbReference>
<dbReference type="GO" id="GO:0003857">
    <property type="term" value="F:(3S)-3-hydroxyacyl-CoA dehydrogenase (NAD+) activity"/>
    <property type="evidence" value="ECO:0007669"/>
    <property type="project" value="UniProtKB-EC"/>
</dbReference>
<evidence type="ECO:0000256" key="2">
    <source>
        <dbReference type="ARBA" id="ARBA00005005"/>
    </source>
</evidence>
<comment type="catalytic activity">
    <reaction evidence="10">
        <text>a (3S)-3-hydroxyacyl-CoA + NAD(+) = a 3-oxoacyl-CoA + NADH + H(+)</text>
        <dbReference type="Rhea" id="RHEA:22432"/>
        <dbReference type="ChEBI" id="CHEBI:15378"/>
        <dbReference type="ChEBI" id="CHEBI:57318"/>
        <dbReference type="ChEBI" id="CHEBI:57540"/>
        <dbReference type="ChEBI" id="CHEBI:57945"/>
        <dbReference type="ChEBI" id="CHEBI:90726"/>
        <dbReference type="EC" id="1.1.1.35"/>
    </reaction>
</comment>
<accession>A0A7R8WW91</accession>
<evidence type="ECO:0000256" key="7">
    <source>
        <dbReference type="ARBA" id="ARBA00023027"/>
    </source>
</evidence>
<dbReference type="InterPro" id="IPR036291">
    <property type="entry name" value="NAD(P)-bd_dom_sf"/>
</dbReference>
<dbReference type="SUPFAM" id="SSF51735">
    <property type="entry name" value="NAD(P)-binding Rossmann-fold domains"/>
    <property type="match status" value="1"/>
</dbReference>
<dbReference type="SUPFAM" id="SSF48179">
    <property type="entry name" value="6-phosphogluconate dehydrogenase C-terminal domain-like"/>
    <property type="match status" value="1"/>
</dbReference>
<gene>
    <name evidence="11" type="ORF">CTOB1V02_LOCUS14213</name>
</gene>
<evidence type="ECO:0000256" key="1">
    <source>
        <dbReference type="ARBA" id="ARBA00004305"/>
    </source>
</evidence>
<reference evidence="11" key="1">
    <citation type="submission" date="2020-11" db="EMBL/GenBank/DDBJ databases">
        <authorList>
            <person name="Tran Van P."/>
        </authorList>
    </citation>
    <scope>NUCLEOTIDE SEQUENCE</scope>
</reference>
<name>A0A7R8WW91_9CRUS</name>
<dbReference type="GO" id="GO:0006635">
    <property type="term" value="P:fatty acid beta-oxidation"/>
    <property type="evidence" value="ECO:0007669"/>
    <property type="project" value="TreeGrafter"/>
</dbReference>
<dbReference type="OrthoDB" id="5958943at2759"/>
<dbReference type="PROSITE" id="PS00067">
    <property type="entry name" value="3HCDH"/>
    <property type="match status" value="1"/>
</dbReference>
<evidence type="ECO:0000256" key="10">
    <source>
        <dbReference type="ARBA" id="ARBA00049556"/>
    </source>
</evidence>
<organism evidence="11">
    <name type="scientific">Cyprideis torosa</name>
    <dbReference type="NCBI Taxonomy" id="163714"/>
    <lineage>
        <taxon>Eukaryota</taxon>
        <taxon>Metazoa</taxon>
        <taxon>Ecdysozoa</taxon>
        <taxon>Arthropoda</taxon>
        <taxon>Crustacea</taxon>
        <taxon>Oligostraca</taxon>
        <taxon>Ostracoda</taxon>
        <taxon>Podocopa</taxon>
        <taxon>Podocopida</taxon>
        <taxon>Cytherocopina</taxon>
        <taxon>Cytheroidea</taxon>
        <taxon>Cytherideidae</taxon>
        <taxon>Cyprideis</taxon>
    </lineage>
</organism>
<keyword evidence="6" id="KW-0560">Oxidoreductase</keyword>
<comment type="subcellular location">
    <subcellularLocation>
        <location evidence="1">Mitochondrion matrix</location>
    </subcellularLocation>
</comment>
<dbReference type="EC" id="1.1.1.35" evidence="4"/>
<protein>
    <recommendedName>
        <fullName evidence="4">3-hydroxyacyl-CoA dehydrogenase</fullName>
        <ecNumber evidence="4">1.1.1.35</ecNumber>
    </recommendedName>
</protein>
<dbReference type="PANTHER" id="PTHR43561:SF3">
    <property type="entry name" value="HYDROXYACYL-COENZYME A DEHYDROGENASE, MITOCHONDRIAL"/>
    <property type="match status" value="1"/>
</dbReference>
<dbReference type="Gene3D" id="3.40.50.720">
    <property type="entry name" value="NAD(P)-binding Rossmann-like Domain"/>
    <property type="match status" value="1"/>
</dbReference>
<dbReference type="InterPro" id="IPR052242">
    <property type="entry name" value="Mito_3-hydroxyacyl-CoA_DH"/>
</dbReference>
<dbReference type="GO" id="GO:0005759">
    <property type="term" value="C:mitochondrial matrix"/>
    <property type="evidence" value="ECO:0007669"/>
    <property type="project" value="UniProtKB-SubCell"/>
</dbReference>
<dbReference type="InterPro" id="IPR013328">
    <property type="entry name" value="6PGD_dom2"/>
</dbReference>
<evidence type="ECO:0000256" key="6">
    <source>
        <dbReference type="ARBA" id="ARBA00023002"/>
    </source>
</evidence>
<evidence type="ECO:0000313" key="11">
    <source>
        <dbReference type="EMBL" id="CAD7236398.1"/>
    </source>
</evidence>
<dbReference type="GO" id="GO:0070403">
    <property type="term" value="F:NAD+ binding"/>
    <property type="evidence" value="ECO:0007669"/>
    <property type="project" value="InterPro"/>
</dbReference>
<evidence type="ECO:0000256" key="9">
    <source>
        <dbReference type="ARBA" id="ARBA00023128"/>
    </source>
</evidence>
<dbReference type="InterPro" id="IPR006180">
    <property type="entry name" value="3-OHacyl-CoA_DH_CS"/>
</dbReference>
<evidence type="ECO:0000256" key="4">
    <source>
        <dbReference type="ARBA" id="ARBA00013000"/>
    </source>
</evidence>
<dbReference type="InterPro" id="IPR022694">
    <property type="entry name" value="3-OHacyl-CoA_DH"/>
</dbReference>